<gene>
    <name evidence="7" type="ORF">EC973_001749</name>
</gene>
<protein>
    <submittedName>
        <fullName evidence="7">Uncharacterized protein</fullName>
    </submittedName>
</protein>
<dbReference type="GO" id="GO:0016020">
    <property type="term" value="C:membrane"/>
    <property type="evidence" value="ECO:0007669"/>
    <property type="project" value="UniProtKB-SubCell"/>
</dbReference>
<keyword evidence="8" id="KW-1185">Reference proteome</keyword>
<comment type="caution">
    <text evidence="7">The sequence shown here is derived from an EMBL/GenBank/DDBJ whole genome shotgun (WGS) entry which is preliminary data.</text>
</comment>
<organism evidence="7 8">
    <name type="scientific">Apophysomyces ossiformis</name>
    <dbReference type="NCBI Taxonomy" id="679940"/>
    <lineage>
        <taxon>Eukaryota</taxon>
        <taxon>Fungi</taxon>
        <taxon>Fungi incertae sedis</taxon>
        <taxon>Mucoromycota</taxon>
        <taxon>Mucoromycotina</taxon>
        <taxon>Mucoromycetes</taxon>
        <taxon>Mucorales</taxon>
        <taxon>Mucorineae</taxon>
        <taxon>Mucoraceae</taxon>
        <taxon>Apophysomyces</taxon>
    </lineage>
</organism>
<reference evidence="7" key="1">
    <citation type="submission" date="2020-01" db="EMBL/GenBank/DDBJ databases">
        <title>Genome Sequencing of Three Apophysomyces-Like Fungal Strains Confirms a Novel Fungal Genus in the Mucoromycota with divergent Burkholderia-like Endosymbiotic Bacteria.</title>
        <authorList>
            <person name="Stajich J.E."/>
            <person name="Macias A.M."/>
            <person name="Carter-House D."/>
            <person name="Lovett B."/>
            <person name="Kasson L.R."/>
            <person name="Berry K."/>
            <person name="Grigoriev I."/>
            <person name="Chang Y."/>
            <person name="Spatafora J."/>
            <person name="Kasson M.T."/>
        </authorList>
    </citation>
    <scope>NUCLEOTIDE SEQUENCE</scope>
    <source>
        <strain evidence="7">NRRL A-21654</strain>
    </source>
</reference>
<keyword evidence="4 6" id="KW-1133">Transmembrane helix</keyword>
<evidence type="ECO:0000313" key="8">
    <source>
        <dbReference type="Proteomes" id="UP000605846"/>
    </source>
</evidence>
<evidence type="ECO:0000313" key="7">
    <source>
        <dbReference type="EMBL" id="KAF7723708.1"/>
    </source>
</evidence>
<comment type="subcellular location">
    <subcellularLocation>
        <location evidence="1">Membrane</location>
        <topology evidence="1">Multi-pass membrane protein</topology>
    </subcellularLocation>
</comment>
<dbReference type="SUPFAM" id="SSF103473">
    <property type="entry name" value="MFS general substrate transporter"/>
    <property type="match status" value="1"/>
</dbReference>
<feature type="transmembrane region" description="Helical" evidence="6">
    <location>
        <begin position="184"/>
        <end position="205"/>
    </location>
</feature>
<dbReference type="InterPro" id="IPR036259">
    <property type="entry name" value="MFS_trans_sf"/>
</dbReference>
<dbReference type="Gene3D" id="1.20.1250.20">
    <property type="entry name" value="MFS general substrate transporter like domains"/>
    <property type="match status" value="1"/>
</dbReference>
<sequence>MIGPAIGGYLNKPAERYPELFGDIQFFKTFPYFLPCFISSIGSFVGFIIGFCYLKESNPAILARQRRYDSRDMLESDDECRTLLSRQSQDAEDEMAKKPANRGSLNNITMTSLTCILAYSVFSFCAMLCDEIIPLYFSAPTYASGLDVSSPELAKALSVLGIQQLLTQFLIYPRLSTRISTLTMVRMASCIFIPVFVLLPELYALREWLQTQMMDDGTRQLIFRTGYMSLFLLRNFGNAFSYTSLSIMVNNSATTEVLGTVNG</sequence>
<evidence type="ECO:0000256" key="5">
    <source>
        <dbReference type="ARBA" id="ARBA00023136"/>
    </source>
</evidence>
<name>A0A8H7BTB8_9FUNG</name>
<evidence type="ECO:0000256" key="4">
    <source>
        <dbReference type="ARBA" id="ARBA00022989"/>
    </source>
</evidence>
<keyword evidence="5 6" id="KW-0472">Membrane</keyword>
<proteinExistence type="predicted"/>
<dbReference type="AlphaFoldDB" id="A0A8H7BTB8"/>
<evidence type="ECO:0000256" key="1">
    <source>
        <dbReference type="ARBA" id="ARBA00004141"/>
    </source>
</evidence>
<evidence type="ECO:0000256" key="6">
    <source>
        <dbReference type="SAM" id="Phobius"/>
    </source>
</evidence>
<evidence type="ECO:0000256" key="3">
    <source>
        <dbReference type="ARBA" id="ARBA00022692"/>
    </source>
</evidence>
<keyword evidence="3 6" id="KW-0812">Transmembrane</keyword>
<evidence type="ECO:0000256" key="2">
    <source>
        <dbReference type="ARBA" id="ARBA00022448"/>
    </source>
</evidence>
<dbReference type="EMBL" id="JABAYA010000142">
    <property type="protein sequence ID" value="KAF7723708.1"/>
    <property type="molecule type" value="Genomic_DNA"/>
</dbReference>
<dbReference type="PANTHER" id="PTHR23504">
    <property type="entry name" value="MAJOR FACILITATOR SUPERFAMILY DOMAIN-CONTAINING PROTEIN 10"/>
    <property type="match status" value="1"/>
</dbReference>
<accession>A0A8H7BTB8</accession>
<keyword evidence="2" id="KW-0813">Transport</keyword>
<dbReference type="Proteomes" id="UP000605846">
    <property type="component" value="Unassembled WGS sequence"/>
</dbReference>
<feature type="transmembrane region" description="Helical" evidence="6">
    <location>
        <begin position="32"/>
        <end position="54"/>
    </location>
</feature>
<dbReference type="OrthoDB" id="419616at2759"/>
<feature type="transmembrane region" description="Helical" evidence="6">
    <location>
        <begin position="108"/>
        <end position="133"/>
    </location>
</feature>
<dbReference type="PANTHER" id="PTHR23504:SF15">
    <property type="entry name" value="MAJOR FACILITATOR SUPERFAMILY (MFS) PROFILE DOMAIN-CONTAINING PROTEIN"/>
    <property type="match status" value="1"/>
</dbReference>